<proteinExistence type="predicted"/>
<evidence type="ECO:0000313" key="2">
    <source>
        <dbReference type="Proteomes" id="UP001234297"/>
    </source>
</evidence>
<accession>A0ACC2KHV7</accession>
<organism evidence="1 2">
    <name type="scientific">Persea americana</name>
    <name type="common">Avocado</name>
    <dbReference type="NCBI Taxonomy" id="3435"/>
    <lineage>
        <taxon>Eukaryota</taxon>
        <taxon>Viridiplantae</taxon>
        <taxon>Streptophyta</taxon>
        <taxon>Embryophyta</taxon>
        <taxon>Tracheophyta</taxon>
        <taxon>Spermatophyta</taxon>
        <taxon>Magnoliopsida</taxon>
        <taxon>Magnoliidae</taxon>
        <taxon>Laurales</taxon>
        <taxon>Lauraceae</taxon>
        <taxon>Persea</taxon>
    </lineage>
</organism>
<dbReference type="EMBL" id="CM056817">
    <property type="protein sequence ID" value="KAJ8620534.1"/>
    <property type="molecule type" value="Genomic_DNA"/>
</dbReference>
<protein>
    <submittedName>
        <fullName evidence="1">Uncharacterized protein</fullName>
    </submittedName>
</protein>
<comment type="caution">
    <text evidence="1">The sequence shown here is derived from an EMBL/GenBank/DDBJ whole genome shotgun (WGS) entry which is preliminary data.</text>
</comment>
<gene>
    <name evidence="1" type="ORF">MRB53_029063</name>
</gene>
<dbReference type="Proteomes" id="UP001234297">
    <property type="component" value="Chromosome 9"/>
</dbReference>
<sequence length="1495" mass="167965">MASMPSQGWEPAIEDGPEIDGDLLMALLERLGHSIMKIMNIRWIMYWEPLDWMMAKALIHSTGLIWIWLPTLIVLTWAIEDKILSVNRPSLALVFPSGTGISKRTAHPLSFCGELSERMKSSFENSDPSVDDTVKLLESEGLEGDWSFKRDGSNAIFLPGKKKSKTKNESQGEMKRQPMRLSNSQKRKLKKLQEEKEKKALELKSIRILEKYKIQDSTYSLLQSSGNMGQVETKREKRRRAIQLSKAGLEMPHDDPPLKKRVSHAIFDQSEFAAEVDTDDDKSRSKQEHLDDCSPQSIIVERDAISSHGIFDSHQMETCRQNTEPATDTTLTILEVDNNNTGKCTRWDQNTPAIASCNYVGGEKTEPQEVHASKIVCQNASYLDAHVDLKPANDRTVVHVSRPHEVESKRGDLPIVMMEQEIMEAINENSTVIICGETGCGKTTQVPQFLYEAGFASGKCNDRKGIIGVTQPRRVAVLATAKRVTFELGFHLGREVGFQVRHDKKIGENCSIKFMTDGILLREVQSDFLLKRYSIIILDEAHERSLNTDILIGMLSRIIQIRQKLYMEQQEKILSGMHISPENMVTELKLILMSATLRVEDFVSDRRLFHDPPPVIEVPTRQFPVTVHFSRRTEIVDYMGQAYRKVMLIHKKLPPGGVLVFVTGQREVEYLCKKLRKASQQLIKNSSRKKLDDGVDLVAEVGRIDQGPDMKDINEAFGFQGHSHDQHAGRLSSFDEEIDTHEKDSYSSESATDCELEIDSDSEDSSSLETREKTDMVVDVLGNSESLASLKAAFEALTHKTSNTNHGEPCPLSPGMDGCVEKSPIDGKKCGVDGRCPGTLRVLPLYAMLPAAAQLRVFEDVCEGERLVVVATNVAETSLTIPGIKYVVDTGREKVKNYNCASGMASYEVQWISKASAAQRAGRAGRTSPGHCYRLYSSAVFNNIFLEYSSAEITKIPVDGVVLVMKFMGIDKVANFPFPTPPETTALVEAERCLKALEALDSKGRLTPIGKAMAQYPMSPRHSRMLLTVIQIMRSQQGYARANLVLGYTVAAAAALSFSSPFIMQFGGCNESTDSLGDGQGENSFKQAGICSEKILDRQEKQRQKKLKAAAKEARLKFCNPSSDALTIAYALQAFELAENAVEFCKNNALYLKTMDEMSKLRKQLLRLIFHQSAVGGLQQEFSWTHGNVEDVEHAWMTPIDKHPLLLMEEEILGQAICAGWADRVAMRIRRVSELPDKDKKANAVRYHSCMVNETVFLHRWSSVSQSAPEFLVYNELLQSKRPYMHGVTSVKSEWLVKYAKSLCSFSAPLTDPKPYYDPSMDQVLCWVSPTFGPHLWQLPLHSLPIKNDVLRVSTFAYSLLAGKVLPCMKSAKKFMAAPPASILKPEAAGQRRVGNLLNKLKMGSRMIDSRNALREAWNKNPQELHSEILCWFQDKYHDMFEELWARMHHEVLLGAHELFPERSYDYQFLVLRRVAAVLPVIHAAFFRKIVTGKI</sequence>
<name>A0ACC2KHV7_PERAE</name>
<evidence type="ECO:0000313" key="1">
    <source>
        <dbReference type="EMBL" id="KAJ8620534.1"/>
    </source>
</evidence>
<reference evidence="1 2" key="1">
    <citation type="journal article" date="2022" name="Hortic Res">
        <title>A haplotype resolved chromosomal level avocado genome allows analysis of novel avocado genes.</title>
        <authorList>
            <person name="Nath O."/>
            <person name="Fletcher S.J."/>
            <person name="Hayward A."/>
            <person name="Shaw L.M."/>
            <person name="Masouleh A.K."/>
            <person name="Furtado A."/>
            <person name="Henry R.J."/>
            <person name="Mitter N."/>
        </authorList>
    </citation>
    <scope>NUCLEOTIDE SEQUENCE [LARGE SCALE GENOMIC DNA]</scope>
    <source>
        <strain evidence="2">cv. Hass</strain>
    </source>
</reference>
<keyword evidence="2" id="KW-1185">Reference proteome</keyword>